<evidence type="ECO:0000259" key="8">
    <source>
        <dbReference type="Pfam" id="PF17404"/>
    </source>
</evidence>
<dbReference type="GO" id="GO:0032040">
    <property type="term" value="C:small-subunit processome"/>
    <property type="evidence" value="ECO:0007669"/>
    <property type="project" value="TreeGrafter"/>
</dbReference>
<accession>A0AAN6YH28</accession>
<evidence type="ECO:0000259" key="6">
    <source>
        <dbReference type="Pfam" id="PF03813"/>
    </source>
</evidence>
<reference evidence="12" key="2">
    <citation type="submission" date="2023-05" db="EMBL/GenBank/DDBJ databases">
        <authorList>
            <consortium name="Lawrence Berkeley National Laboratory"/>
            <person name="Steindorff A."/>
            <person name="Hensen N."/>
            <person name="Bonometti L."/>
            <person name="Westerberg I."/>
            <person name="Brannstrom I.O."/>
            <person name="Guillou S."/>
            <person name="Cros-Aarteil S."/>
            <person name="Calhoun S."/>
            <person name="Haridas S."/>
            <person name="Kuo A."/>
            <person name="Mondo S."/>
            <person name="Pangilinan J."/>
            <person name="Riley R."/>
            <person name="Labutti K."/>
            <person name="Andreopoulos B."/>
            <person name="Lipzen A."/>
            <person name="Chen C."/>
            <person name="Yanf M."/>
            <person name="Daum C."/>
            <person name="Ng V."/>
            <person name="Clum A."/>
            <person name="Ohm R."/>
            <person name="Martin F."/>
            <person name="Silar P."/>
            <person name="Natvig D."/>
            <person name="Lalanne C."/>
            <person name="Gautier V."/>
            <person name="Ament-Velasquez S.L."/>
            <person name="Kruys A."/>
            <person name="Hutchinson M.I."/>
            <person name="Powell A.J."/>
            <person name="Barry K."/>
            <person name="Miller A.N."/>
            <person name="Grigoriev I.V."/>
            <person name="Debuchy R."/>
            <person name="Gladieux P."/>
            <person name="Thoren M.H."/>
            <person name="Johannesson H."/>
        </authorList>
    </citation>
    <scope>NUCLEOTIDE SEQUENCE</scope>
    <source>
        <strain evidence="12">PSN293</strain>
    </source>
</reference>
<dbReference type="InterPro" id="IPR035371">
    <property type="entry name" value="Nrap_D6"/>
</dbReference>
<evidence type="ECO:0000259" key="11">
    <source>
        <dbReference type="Pfam" id="PF17407"/>
    </source>
</evidence>
<dbReference type="Gene3D" id="3.30.70.3030">
    <property type="match status" value="1"/>
</dbReference>
<keyword evidence="4 5" id="KW-0539">Nucleus</keyword>
<feature type="domain" description="Nrap protein" evidence="11">
    <location>
        <begin position="965"/>
        <end position="1117"/>
    </location>
</feature>
<gene>
    <name evidence="12" type="ORF">QBC37DRAFT_412321</name>
</gene>
<protein>
    <recommendedName>
        <fullName evidence="5">U3 small nucleolar RNA-associated protein 22</fullName>
    </recommendedName>
</protein>
<evidence type="ECO:0000256" key="2">
    <source>
        <dbReference type="ARBA" id="ARBA00006674"/>
    </source>
</evidence>
<keyword evidence="3 5" id="KW-0694">RNA-binding</keyword>
<dbReference type="Pfam" id="PF17407">
    <property type="entry name" value="Nrap_D6"/>
    <property type="match status" value="1"/>
</dbReference>
<feature type="domain" description="Nrap protein" evidence="6">
    <location>
        <begin position="138"/>
        <end position="282"/>
    </location>
</feature>
<evidence type="ECO:0000259" key="10">
    <source>
        <dbReference type="Pfam" id="PF17406"/>
    </source>
</evidence>
<dbReference type="GO" id="GO:0003723">
    <property type="term" value="F:RNA binding"/>
    <property type="evidence" value="ECO:0007669"/>
    <property type="project" value="UniProtKB-KW"/>
</dbReference>
<dbReference type="Pfam" id="PF17405">
    <property type="entry name" value="Nrap_D4"/>
    <property type="match status" value="1"/>
</dbReference>
<dbReference type="InterPro" id="IPR035082">
    <property type="entry name" value="Nrap_D1"/>
</dbReference>
<feature type="domain" description="Nrap protein" evidence="7">
    <location>
        <begin position="286"/>
        <end position="428"/>
    </location>
</feature>
<dbReference type="InterPro" id="IPR035370">
    <property type="entry name" value="Nrap_D5"/>
</dbReference>
<dbReference type="Pfam" id="PF17404">
    <property type="entry name" value="Nrap_D3"/>
    <property type="match status" value="1"/>
</dbReference>
<name>A0AAN6YH28_9PEZI</name>
<dbReference type="GO" id="GO:0006409">
    <property type="term" value="P:tRNA export from nucleus"/>
    <property type="evidence" value="ECO:0007669"/>
    <property type="project" value="TreeGrafter"/>
</dbReference>
<dbReference type="GO" id="GO:0034456">
    <property type="term" value="C:UTP-C complex"/>
    <property type="evidence" value="ECO:0007669"/>
    <property type="project" value="TreeGrafter"/>
</dbReference>
<comment type="subcellular location">
    <subcellularLocation>
        <location evidence="1 5">Nucleus</location>
        <location evidence="1 5">Nucleolus</location>
    </subcellularLocation>
</comment>
<proteinExistence type="inferred from homology"/>
<dbReference type="AlphaFoldDB" id="A0AAN6YH28"/>
<evidence type="ECO:0000256" key="5">
    <source>
        <dbReference type="RuleBase" id="RU364032"/>
    </source>
</evidence>
<feature type="domain" description="Nrap protein" evidence="10">
    <location>
        <begin position="803"/>
        <end position="963"/>
    </location>
</feature>
<keyword evidence="5" id="KW-0687">Ribonucleoprotein</keyword>
<reference evidence="12" key="1">
    <citation type="journal article" date="2023" name="Mol. Phylogenet. Evol.">
        <title>Genome-scale phylogeny and comparative genomics of the fungal order Sordariales.</title>
        <authorList>
            <person name="Hensen N."/>
            <person name="Bonometti L."/>
            <person name="Westerberg I."/>
            <person name="Brannstrom I.O."/>
            <person name="Guillou S."/>
            <person name="Cros-Aarteil S."/>
            <person name="Calhoun S."/>
            <person name="Haridas S."/>
            <person name="Kuo A."/>
            <person name="Mondo S."/>
            <person name="Pangilinan J."/>
            <person name="Riley R."/>
            <person name="LaButti K."/>
            <person name="Andreopoulos B."/>
            <person name="Lipzen A."/>
            <person name="Chen C."/>
            <person name="Yan M."/>
            <person name="Daum C."/>
            <person name="Ng V."/>
            <person name="Clum A."/>
            <person name="Steindorff A."/>
            <person name="Ohm R.A."/>
            <person name="Martin F."/>
            <person name="Silar P."/>
            <person name="Natvig D.O."/>
            <person name="Lalanne C."/>
            <person name="Gautier V."/>
            <person name="Ament-Velasquez S.L."/>
            <person name="Kruys A."/>
            <person name="Hutchinson M.I."/>
            <person name="Powell A.J."/>
            <person name="Barry K."/>
            <person name="Miller A.N."/>
            <person name="Grigoriev I.V."/>
            <person name="Debuchy R."/>
            <person name="Gladieux P."/>
            <person name="Hiltunen Thoren M."/>
            <person name="Johannesson H."/>
        </authorList>
    </citation>
    <scope>NUCLEOTIDE SEQUENCE</scope>
    <source>
        <strain evidence="12">PSN293</strain>
    </source>
</reference>
<sequence>MERTSAKRRKLDHSMEEPQGALVAAASTGLSKSRTFILEAEELLGEVKLDYAAAFEGAEGILHRIKGSIEAIKSHEAIKINDAASDLEKTHKIRVPFPEPHPSKDSNYKVSFSQPSQFNVVGSYVGKTMIKAQKHPRIDMVVVMPLDMFQEKDYLDMRYFYKRAYYLAVIASRLKKDFDGTAQLCFEYLGGNTLLPIISLRPIAHKGKGDSTSTPDYHVRIIPCVSESVFPRAKLHLGAALIRKAHSEDANTVATPTSFYNSTLAAEGCFLPYLTLLRMAEKKCPAFRNACILGRVWLQQRGFGSDVSEGGFGHFEWALLLALLLQGGDGKGTTLSGSLSSTQLFKATIQFLSVTNFAEKPTALGSAKADLDSAPDAIPILFDSKQRLNIAFKMSPWSAALLHQQAKWTRNLLNDNSTDQFNPSFILKSDVPLENFDLVARIDCGDASGESADLEFRGKAWAFGHKAYRILKRALADKELGERARVIHIQSPRYSFWPLTKTSPSFDKTSVEVRVLFDSVNMARAVDRGPSAGPTAEEKAECEKFRRFWGERAELRRFERDTIRETLVWTSSSPFDLCEEIMRYILGLHLGVGQTGKDITFYGDAFSSLVPLKSSDLGAFNAMRKEFGVFERDVRDLEDLPLHVREIAPICSELRHASVKIPLSGFGKSGPQPLDAVISFEASGKWPENLIAIQRTKVAFLLMIGSLLEKSKPGHVRTHLGLEDAQSKTENLAFLDVIYESGASFRLRIKSDLEETLLERQIKDKTSEQHLRQRATTLLSTFRRQYTTLPSHTQTISTLVTRFPALSPTIRLLKHWFNSHKLSSHFTEDFIELVALQVFLTPYPWESPSSATTGFLRSLVFLSHWDWRSEPLILDTSDEMTPAERTAIETRFQAWRKLDPAMAHTVLFVATSSDGTGLAHTSVDGEAKPSKVVAARMTALAKVALNVARQDGVSIDPRRLFVPSLKDYDAVIHLNHKAIKSILRTYATEDLASLEGGEDDSARRSKFKNLDARTGQDSLPLAKHPADVFLRRLNYTYSGPLVFFRGGSNDLAIGAIWNPQLQKRTFKINLPTSYKPVSRDEDEDMDAEDDGCSMVEINREAILAEIARIGGDLVERIDIKGT</sequence>
<evidence type="ECO:0000256" key="1">
    <source>
        <dbReference type="ARBA" id="ARBA00004604"/>
    </source>
</evidence>
<dbReference type="InterPro" id="IPR035369">
    <property type="entry name" value="Nrap_D4"/>
</dbReference>
<dbReference type="GO" id="GO:0006364">
    <property type="term" value="P:rRNA processing"/>
    <property type="evidence" value="ECO:0007669"/>
    <property type="project" value="UniProtKB-KW"/>
</dbReference>
<feature type="domain" description="Nrap protein" evidence="8">
    <location>
        <begin position="433"/>
        <end position="590"/>
    </location>
</feature>
<dbReference type="Gene3D" id="1.10.1410.10">
    <property type="match status" value="1"/>
</dbReference>
<comment type="caution">
    <text evidence="12">The sequence shown here is derived from an EMBL/GenBank/DDBJ whole genome shotgun (WGS) entry which is preliminary data.</text>
</comment>
<evidence type="ECO:0000313" key="13">
    <source>
        <dbReference type="Proteomes" id="UP001301769"/>
    </source>
</evidence>
<evidence type="ECO:0000256" key="4">
    <source>
        <dbReference type="ARBA" id="ARBA00023242"/>
    </source>
</evidence>
<keyword evidence="5" id="KW-0698">rRNA processing</keyword>
<dbReference type="Proteomes" id="UP001301769">
    <property type="component" value="Unassembled WGS sequence"/>
</dbReference>
<keyword evidence="13" id="KW-1185">Reference proteome</keyword>
<dbReference type="Pfam" id="PF17403">
    <property type="entry name" value="Nrap_D2"/>
    <property type="match status" value="1"/>
</dbReference>
<comment type="similarity">
    <text evidence="2 5">Belongs to the NRAP family.</text>
</comment>
<dbReference type="EMBL" id="MU858053">
    <property type="protein sequence ID" value="KAK4218353.1"/>
    <property type="molecule type" value="Genomic_DNA"/>
</dbReference>
<dbReference type="InterPro" id="IPR035367">
    <property type="entry name" value="Nrap_D2"/>
</dbReference>
<evidence type="ECO:0000313" key="12">
    <source>
        <dbReference type="EMBL" id="KAK4218353.1"/>
    </source>
</evidence>
<dbReference type="GO" id="GO:0032545">
    <property type="term" value="C:CURI complex"/>
    <property type="evidence" value="ECO:0007669"/>
    <property type="project" value="TreeGrafter"/>
</dbReference>
<evidence type="ECO:0000259" key="7">
    <source>
        <dbReference type="Pfam" id="PF17403"/>
    </source>
</evidence>
<keyword evidence="5" id="KW-0690">Ribosome biogenesis</keyword>
<feature type="domain" description="Nrap protein" evidence="9">
    <location>
        <begin position="613"/>
        <end position="800"/>
    </location>
</feature>
<evidence type="ECO:0000256" key="3">
    <source>
        <dbReference type="ARBA" id="ARBA00022884"/>
    </source>
</evidence>
<dbReference type="PANTHER" id="PTHR17972">
    <property type="entry name" value="NUCLEOLAR RNA-ASSOCIATED PROTEIN"/>
    <property type="match status" value="1"/>
</dbReference>
<dbReference type="PANTHER" id="PTHR17972:SF0">
    <property type="entry name" value="NUCLEOLAR PROTEIN 6"/>
    <property type="match status" value="1"/>
</dbReference>
<organism evidence="12 13">
    <name type="scientific">Rhypophila decipiens</name>
    <dbReference type="NCBI Taxonomy" id="261697"/>
    <lineage>
        <taxon>Eukaryota</taxon>
        <taxon>Fungi</taxon>
        <taxon>Dikarya</taxon>
        <taxon>Ascomycota</taxon>
        <taxon>Pezizomycotina</taxon>
        <taxon>Sordariomycetes</taxon>
        <taxon>Sordariomycetidae</taxon>
        <taxon>Sordariales</taxon>
        <taxon>Naviculisporaceae</taxon>
        <taxon>Rhypophila</taxon>
    </lineage>
</organism>
<evidence type="ECO:0000259" key="9">
    <source>
        <dbReference type="Pfam" id="PF17405"/>
    </source>
</evidence>
<dbReference type="InterPro" id="IPR005554">
    <property type="entry name" value="NOL6/Upt22"/>
</dbReference>
<dbReference type="Pfam" id="PF17406">
    <property type="entry name" value="Nrap_D5"/>
    <property type="match status" value="1"/>
</dbReference>
<dbReference type="InterPro" id="IPR035368">
    <property type="entry name" value="Nrap_D3"/>
</dbReference>
<dbReference type="Pfam" id="PF03813">
    <property type="entry name" value="Nrap"/>
    <property type="match status" value="1"/>
</dbReference>